<sequence>MIKLLFEDNNKNINFYVQINCPIYFLNSFYKSQVEFICDHLITTTKLLLSFKYYTDSTEQQEHLLKLFFNCGKRIKSFSIVGVEEIQKLIGLFINNLKMSVDCSNIVPNFEFYNLNLRMEIKAERIEMNEDKKIAICEYTNIYNSSIKYLVEYY</sequence>
<keyword evidence="2" id="KW-1185">Reference proteome</keyword>
<gene>
    <name evidence="1" type="ORF">Mgra_00010151</name>
</gene>
<organism evidence="1 2">
    <name type="scientific">Meloidogyne graminicola</name>
    <dbReference type="NCBI Taxonomy" id="189291"/>
    <lineage>
        <taxon>Eukaryota</taxon>
        <taxon>Metazoa</taxon>
        <taxon>Ecdysozoa</taxon>
        <taxon>Nematoda</taxon>
        <taxon>Chromadorea</taxon>
        <taxon>Rhabditida</taxon>
        <taxon>Tylenchina</taxon>
        <taxon>Tylenchomorpha</taxon>
        <taxon>Tylenchoidea</taxon>
        <taxon>Meloidogynidae</taxon>
        <taxon>Meloidogyninae</taxon>
        <taxon>Meloidogyne</taxon>
    </lineage>
</organism>
<comment type="caution">
    <text evidence="1">The sequence shown here is derived from an EMBL/GenBank/DDBJ whole genome shotgun (WGS) entry which is preliminary data.</text>
</comment>
<reference evidence="1" key="1">
    <citation type="journal article" date="2020" name="Ecol. Evol.">
        <title>Genome structure and content of the rice root-knot nematode (Meloidogyne graminicola).</title>
        <authorList>
            <person name="Phan N.T."/>
            <person name="Danchin E.G.J."/>
            <person name="Klopp C."/>
            <person name="Perfus-Barbeoch L."/>
            <person name="Kozlowski D.K."/>
            <person name="Koutsovoulos G.D."/>
            <person name="Lopez-Roques C."/>
            <person name="Bouchez O."/>
            <person name="Zahm M."/>
            <person name="Besnard G."/>
            <person name="Bellafiore S."/>
        </authorList>
    </citation>
    <scope>NUCLEOTIDE SEQUENCE</scope>
    <source>
        <strain evidence="1">VN-18</strain>
    </source>
</reference>
<proteinExistence type="predicted"/>
<protein>
    <submittedName>
        <fullName evidence="1">Uncharacterized protein</fullName>
    </submittedName>
</protein>
<dbReference type="OrthoDB" id="5903835at2759"/>
<evidence type="ECO:0000313" key="2">
    <source>
        <dbReference type="Proteomes" id="UP000605970"/>
    </source>
</evidence>
<accession>A0A8S9Z5Z1</accession>
<name>A0A8S9Z5Z1_9BILA</name>
<feature type="non-terminal residue" evidence="1">
    <location>
        <position position="154"/>
    </location>
</feature>
<dbReference type="AlphaFoldDB" id="A0A8S9Z5Z1"/>
<evidence type="ECO:0000313" key="1">
    <source>
        <dbReference type="EMBL" id="KAF7623559.1"/>
    </source>
</evidence>
<dbReference type="Proteomes" id="UP000605970">
    <property type="component" value="Unassembled WGS sequence"/>
</dbReference>
<dbReference type="EMBL" id="JABEBT010000229">
    <property type="protein sequence ID" value="KAF7623559.1"/>
    <property type="molecule type" value="Genomic_DNA"/>
</dbReference>